<dbReference type="GO" id="GO:0022857">
    <property type="term" value="F:transmembrane transporter activity"/>
    <property type="evidence" value="ECO:0007669"/>
    <property type="project" value="InterPro"/>
</dbReference>
<comment type="subcellular location">
    <subcellularLocation>
        <location evidence="1">Membrane</location>
        <topology evidence="1">Multi-pass membrane protein</topology>
    </subcellularLocation>
</comment>
<accession>A0A392Q441</accession>
<keyword evidence="8" id="KW-1185">Reference proteome</keyword>
<reference evidence="7 8" key="1">
    <citation type="journal article" date="2018" name="Front. Plant Sci.">
        <title>Red Clover (Trifolium pratense) and Zigzag Clover (T. medium) - A Picture of Genomic Similarities and Differences.</title>
        <authorList>
            <person name="Dluhosova J."/>
            <person name="Istvanek J."/>
            <person name="Nedelnik J."/>
            <person name="Repkova J."/>
        </authorList>
    </citation>
    <scope>NUCLEOTIDE SEQUENCE [LARGE SCALE GENOMIC DNA]</scope>
    <source>
        <strain evidence="8">cv. 10/8</strain>
        <tissue evidence="7">Leaf</tissue>
    </source>
</reference>
<keyword evidence="4 5" id="KW-0472">Membrane</keyword>
<organism evidence="7 8">
    <name type="scientific">Trifolium medium</name>
    <dbReference type="NCBI Taxonomy" id="97028"/>
    <lineage>
        <taxon>Eukaryota</taxon>
        <taxon>Viridiplantae</taxon>
        <taxon>Streptophyta</taxon>
        <taxon>Embryophyta</taxon>
        <taxon>Tracheophyta</taxon>
        <taxon>Spermatophyta</taxon>
        <taxon>Magnoliopsida</taxon>
        <taxon>eudicotyledons</taxon>
        <taxon>Gunneridae</taxon>
        <taxon>Pentapetalae</taxon>
        <taxon>rosids</taxon>
        <taxon>fabids</taxon>
        <taxon>Fabales</taxon>
        <taxon>Fabaceae</taxon>
        <taxon>Papilionoideae</taxon>
        <taxon>50 kb inversion clade</taxon>
        <taxon>NPAAA clade</taxon>
        <taxon>Hologalegina</taxon>
        <taxon>IRL clade</taxon>
        <taxon>Trifolieae</taxon>
        <taxon>Trifolium</taxon>
    </lineage>
</organism>
<evidence type="ECO:0000256" key="2">
    <source>
        <dbReference type="ARBA" id="ARBA00022692"/>
    </source>
</evidence>
<dbReference type="Pfam" id="PF00083">
    <property type="entry name" value="Sugar_tr"/>
    <property type="match status" value="1"/>
</dbReference>
<dbReference type="PROSITE" id="PS50850">
    <property type="entry name" value="MFS"/>
    <property type="match status" value="1"/>
</dbReference>
<dbReference type="InterPro" id="IPR036259">
    <property type="entry name" value="MFS_trans_sf"/>
</dbReference>
<evidence type="ECO:0000256" key="4">
    <source>
        <dbReference type="ARBA" id="ARBA00023136"/>
    </source>
</evidence>
<dbReference type="Gene3D" id="1.20.1250.20">
    <property type="entry name" value="MFS general substrate transporter like domains"/>
    <property type="match status" value="1"/>
</dbReference>
<evidence type="ECO:0000256" key="3">
    <source>
        <dbReference type="ARBA" id="ARBA00022989"/>
    </source>
</evidence>
<dbReference type="InterPro" id="IPR005828">
    <property type="entry name" value="MFS_sugar_transport-like"/>
</dbReference>
<evidence type="ECO:0000259" key="6">
    <source>
        <dbReference type="PROSITE" id="PS50850"/>
    </source>
</evidence>
<dbReference type="EMBL" id="LXQA010112227">
    <property type="protein sequence ID" value="MCI18884.1"/>
    <property type="molecule type" value="Genomic_DNA"/>
</dbReference>
<keyword evidence="2 5" id="KW-0812">Transmembrane</keyword>
<dbReference type="GO" id="GO:0016020">
    <property type="term" value="C:membrane"/>
    <property type="evidence" value="ECO:0007669"/>
    <property type="project" value="UniProtKB-SubCell"/>
</dbReference>
<comment type="caution">
    <text evidence="7">The sequence shown here is derived from an EMBL/GenBank/DDBJ whole genome shotgun (WGS) entry which is preliminary data.</text>
</comment>
<proteinExistence type="predicted"/>
<dbReference type="Proteomes" id="UP000265520">
    <property type="component" value="Unassembled WGS sequence"/>
</dbReference>
<feature type="transmembrane region" description="Helical" evidence="5">
    <location>
        <begin position="12"/>
        <end position="33"/>
    </location>
</feature>
<feature type="domain" description="Major facilitator superfamily (MFS) profile" evidence="6">
    <location>
        <begin position="1"/>
        <end position="135"/>
    </location>
</feature>
<dbReference type="PANTHER" id="PTHR24064">
    <property type="entry name" value="SOLUTE CARRIER FAMILY 22 MEMBER"/>
    <property type="match status" value="1"/>
</dbReference>
<feature type="non-terminal residue" evidence="7">
    <location>
        <position position="135"/>
    </location>
</feature>
<dbReference type="SUPFAM" id="SSF103473">
    <property type="entry name" value="MFS general substrate transporter"/>
    <property type="match status" value="1"/>
</dbReference>
<feature type="transmembrane region" description="Helical" evidence="5">
    <location>
        <begin position="78"/>
        <end position="99"/>
    </location>
</feature>
<evidence type="ECO:0000256" key="1">
    <source>
        <dbReference type="ARBA" id="ARBA00004141"/>
    </source>
</evidence>
<keyword evidence="3 5" id="KW-1133">Transmembrane helix</keyword>
<evidence type="ECO:0000256" key="5">
    <source>
        <dbReference type="SAM" id="Phobius"/>
    </source>
</evidence>
<evidence type="ECO:0000313" key="8">
    <source>
        <dbReference type="Proteomes" id="UP000265520"/>
    </source>
</evidence>
<dbReference type="InterPro" id="IPR020846">
    <property type="entry name" value="MFS_dom"/>
</dbReference>
<name>A0A392Q441_9FABA</name>
<dbReference type="AlphaFoldDB" id="A0A392Q441"/>
<evidence type="ECO:0000313" key="7">
    <source>
        <dbReference type="EMBL" id="MCI18884.1"/>
    </source>
</evidence>
<protein>
    <submittedName>
        <fullName evidence="7">Inorganic phosphate transporter 1-11-like</fullName>
    </submittedName>
</protein>
<feature type="transmembrane region" description="Helical" evidence="5">
    <location>
        <begin position="39"/>
        <end position="57"/>
    </location>
</feature>
<sequence>MNAIEEVFQLSRAMFVVALLATVPGYWATVFLIDKIGRYRIQLVGFLVMCVCMWFLGHNYRDYRGEESKCKKNSNYDYCDGNLVMFAILFGLTLFFANFGPNSTTFIVPAELFPARLRSTCHGISAAAGKSGAIL</sequence>